<sequence length="170" mass="18607">MMNLRHLFAPSLSSTDFSFDMQYLNIILALTAAVSAIDIRAHNESHCKGVTSTYKNAQPDRCYAGGGVSYALSFVAIPTNWKLSTRSHQGGNCKELVHTFNSNGKNSVCHGAPVNNVLYTGAGYGFINKKRSENIALGSEDCVWKPDLLTLEDGTTYTFTDVEEETAKIM</sequence>
<dbReference type="AlphaFoldDB" id="A0A4Q4M3W4"/>
<protein>
    <submittedName>
        <fullName evidence="1">Uncharacterized protein</fullName>
    </submittedName>
</protein>
<organism evidence="1 2">
    <name type="scientific">Alternaria tenuissima</name>
    <dbReference type="NCBI Taxonomy" id="119927"/>
    <lineage>
        <taxon>Eukaryota</taxon>
        <taxon>Fungi</taxon>
        <taxon>Dikarya</taxon>
        <taxon>Ascomycota</taxon>
        <taxon>Pezizomycotina</taxon>
        <taxon>Dothideomycetes</taxon>
        <taxon>Pleosporomycetidae</taxon>
        <taxon>Pleosporales</taxon>
        <taxon>Pleosporineae</taxon>
        <taxon>Pleosporaceae</taxon>
        <taxon>Alternaria</taxon>
        <taxon>Alternaria sect. Alternaria</taxon>
        <taxon>Alternaria alternata complex</taxon>
    </lineage>
</organism>
<evidence type="ECO:0000313" key="2">
    <source>
        <dbReference type="Proteomes" id="UP000292402"/>
    </source>
</evidence>
<dbReference type="Proteomes" id="UP000292402">
    <property type="component" value="Unassembled WGS sequence"/>
</dbReference>
<name>A0A4Q4M3W4_9PLEO</name>
<accession>A0A4Q4M3W4</accession>
<comment type="caution">
    <text evidence="1">The sequence shown here is derived from an EMBL/GenBank/DDBJ whole genome shotgun (WGS) entry which is preliminary data.</text>
</comment>
<dbReference type="EMBL" id="PDXA01000047">
    <property type="protein sequence ID" value="RYN42317.1"/>
    <property type="molecule type" value="Genomic_DNA"/>
</dbReference>
<gene>
    <name evidence="1" type="ORF">AA0114_g10449</name>
</gene>
<reference evidence="2" key="1">
    <citation type="journal article" date="2019" name="bioRxiv">
        <title>Genomics, evolutionary history and diagnostics of the Alternaria alternata species group including apple and Asian pear pathotypes.</title>
        <authorList>
            <person name="Armitage A.D."/>
            <person name="Cockerton H.M."/>
            <person name="Sreenivasaprasad S."/>
            <person name="Woodhall J.W."/>
            <person name="Lane C.R."/>
            <person name="Harrison R.J."/>
            <person name="Clarkson J.P."/>
        </authorList>
    </citation>
    <scope>NUCLEOTIDE SEQUENCE [LARGE SCALE GENOMIC DNA]</scope>
    <source>
        <strain evidence="2">FERA 1082</strain>
    </source>
</reference>
<proteinExistence type="predicted"/>
<evidence type="ECO:0000313" key="1">
    <source>
        <dbReference type="EMBL" id="RYN42317.1"/>
    </source>
</evidence>